<comment type="similarity">
    <text evidence="1">Belongs to the UPF0749 family.</text>
</comment>
<evidence type="ECO:0000256" key="2">
    <source>
        <dbReference type="SAM" id="MobiDB-lite"/>
    </source>
</evidence>
<sequence length="319" mass="32719">MTTPPTSTPDPDGASSGKRTYGPDFLTALFQNPLDPGYADAAARRAEGHRRTGARKRLTSGLSLIVTGVIGFLLVVGYQQTVADEPGRTQARDALVTQVEKRRAQTETLQARADLLADQVARLRERELGGAAVAGIGNLEAATGLAPVQGSGAKIVLGDGPTSVDPVTGERRTEGLVKDTDLQLAANALWAAGAEAIAINGQRLTATSTIRQAGEAILVDTRPVTTPYEVVAIGPDDLAKEFRAGVAGTFFQTLSARFGLSFDTTKVKNVTLNAAPELKLRSASPSTPPPAPSGASSVPGSGAPSGTSAPAGSPSEGGR</sequence>
<organism evidence="4 5">
    <name type="scientific">Actinoplanes ianthinogenes</name>
    <dbReference type="NCBI Taxonomy" id="122358"/>
    <lineage>
        <taxon>Bacteria</taxon>
        <taxon>Bacillati</taxon>
        <taxon>Actinomycetota</taxon>
        <taxon>Actinomycetes</taxon>
        <taxon>Micromonosporales</taxon>
        <taxon>Micromonosporaceae</taxon>
        <taxon>Actinoplanes</taxon>
    </lineage>
</organism>
<keyword evidence="5" id="KW-1185">Reference proteome</keyword>
<reference evidence="4 5" key="1">
    <citation type="submission" date="2020-08" db="EMBL/GenBank/DDBJ databases">
        <title>Whole genome shotgun sequence of Actinoplanes ianthinogenes NBRC 13996.</title>
        <authorList>
            <person name="Komaki H."/>
            <person name="Tamura T."/>
        </authorList>
    </citation>
    <scope>NUCLEOTIDE SEQUENCE [LARGE SCALE GENOMIC DNA]</scope>
    <source>
        <strain evidence="4 5">NBRC 13996</strain>
    </source>
</reference>
<proteinExistence type="inferred from homology"/>
<feature type="region of interest" description="Disordered" evidence="2">
    <location>
        <begin position="275"/>
        <end position="319"/>
    </location>
</feature>
<dbReference type="InterPro" id="IPR010273">
    <property type="entry name" value="DUF881"/>
</dbReference>
<evidence type="ECO:0000313" key="5">
    <source>
        <dbReference type="Proteomes" id="UP000676967"/>
    </source>
</evidence>
<feature type="compositionally biased region" description="Low complexity" evidence="2">
    <location>
        <begin position="293"/>
        <end position="319"/>
    </location>
</feature>
<dbReference type="PANTHER" id="PTHR37313">
    <property type="entry name" value="UPF0749 PROTEIN RV1825"/>
    <property type="match status" value="1"/>
</dbReference>
<dbReference type="Pfam" id="PF05949">
    <property type="entry name" value="DUF881"/>
    <property type="match status" value="1"/>
</dbReference>
<feature type="compositionally biased region" description="Low complexity" evidence="2">
    <location>
        <begin position="1"/>
        <end position="12"/>
    </location>
</feature>
<keyword evidence="3" id="KW-0472">Membrane</keyword>
<keyword evidence="3" id="KW-0812">Transmembrane</keyword>
<evidence type="ECO:0000256" key="3">
    <source>
        <dbReference type="SAM" id="Phobius"/>
    </source>
</evidence>
<evidence type="ECO:0000313" key="4">
    <source>
        <dbReference type="EMBL" id="BCJ40150.1"/>
    </source>
</evidence>
<evidence type="ECO:0000256" key="1">
    <source>
        <dbReference type="ARBA" id="ARBA00009108"/>
    </source>
</evidence>
<keyword evidence="3" id="KW-1133">Transmembrane helix</keyword>
<feature type="region of interest" description="Disordered" evidence="2">
    <location>
        <begin position="1"/>
        <end position="22"/>
    </location>
</feature>
<feature type="transmembrane region" description="Helical" evidence="3">
    <location>
        <begin position="58"/>
        <end position="78"/>
    </location>
</feature>
<accession>A0ABN6C3R3</accession>
<gene>
    <name evidence="4" type="ORF">Aiant_08070</name>
</gene>
<dbReference type="Gene3D" id="3.30.70.1880">
    <property type="entry name" value="Protein of unknown function DUF881"/>
    <property type="match status" value="1"/>
</dbReference>
<name>A0ABN6C3R3_9ACTN</name>
<dbReference type="EMBL" id="AP023356">
    <property type="protein sequence ID" value="BCJ40150.1"/>
    <property type="molecule type" value="Genomic_DNA"/>
</dbReference>
<protein>
    <submittedName>
        <fullName evidence="4">Membrane protein</fullName>
    </submittedName>
</protein>
<dbReference type="RefSeq" id="WP_189330988.1">
    <property type="nucleotide sequence ID" value="NZ_AP023356.1"/>
</dbReference>
<dbReference type="Proteomes" id="UP000676967">
    <property type="component" value="Chromosome"/>
</dbReference>
<dbReference type="PANTHER" id="PTHR37313:SF1">
    <property type="entry name" value="UPF0749 PROTEIN RV1823"/>
    <property type="match status" value="1"/>
</dbReference>